<keyword evidence="3 6" id="KW-0812">Transmembrane</keyword>
<dbReference type="PANTHER" id="PTHR43701">
    <property type="entry name" value="MEMBRANE TRANSPORTER PROTEIN MJ0441-RELATED"/>
    <property type="match status" value="1"/>
</dbReference>
<dbReference type="InterPro" id="IPR051598">
    <property type="entry name" value="TSUP/Inactive_protease-like"/>
</dbReference>
<feature type="transmembrane region" description="Helical" evidence="6">
    <location>
        <begin position="99"/>
        <end position="116"/>
    </location>
</feature>
<evidence type="ECO:0000256" key="3">
    <source>
        <dbReference type="ARBA" id="ARBA00022692"/>
    </source>
</evidence>
<name>A0ABT7BTV1_9CYAN</name>
<dbReference type="RefSeq" id="WP_283756879.1">
    <property type="nucleotide sequence ID" value="NZ_JAQOSQ010000002.1"/>
</dbReference>
<feature type="transmembrane region" description="Helical" evidence="6">
    <location>
        <begin position="74"/>
        <end position="93"/>
    </location>
</feature>
<keyword evidence="5 6" id="KW-0472">Membrane</keyword>
<evidence type="ECO:0000256" key="5">
    <source>
        <dbReference type="ARBA" id="ARBA00023136"/>
    </source>
</evidence>
<feature type="transmembrane region" description="Helical" evidence="6">
    <location>
        <begin position="176"/>
        <end position="195"/>
    </location>
</feature>
<feature type="transmembrane region" description="Helical" evidence="6">
    <location>
        <begin position="202"/>
        <end position="220"/>
    </location>
</feature>
<evidence type="ECO:0000313" key="7">
    <source>
        <dbReference type="EMBL" id="MDJ1182227.1"/>
    </source>
</evidence>
<comment type="similarity">
    <text evidence="2 6">Belongs to the 4-toluene sulfonate uptake permease (TSUP) (TC 2.A.102) family.</text>
</comment>
<organism evidence="7 8">
    <name type="scientific">Roseofilum casamattae BLCC-M143</name>
    <dbReference type="NCBI Taxonomy" id="3022442"/>
    <lineage>
        <taxon>Bacteria</taxon>
        <taxon>Bacillati</taxon>
        <taxon>Cyanobacteriota</taxon>
        <taxon>Cyanophyceae</taxon>
        <taxon>Desertifilales</taxon>
        <taxon>Desertifilaceae</taxon>
        <taxon>Roseofilum</taxon>
        <taxon>Roseofilum casamattae</taxon>
    </lineage>
</organism>
<feature type="transmembrane region" description="Helical" evidence="6">
    <location>
        <begin position="232"/>
        <end position="257"/>
    </location>
</feature>
<feature type="transmembrane region" description="Helical" evidence="6">
    <location>
        <begin position="7"/>
        <end position="34"/>
    </location>
</feature>
<protein>
    <recommendedName>
        <fullName evidence="6">Probable membrane transporter protein</fullName>
    </recommendedName>
</protein>
<evidence type="ECO:0000256" key="1">
    <source>
        <dbReference type="ARBA" id="ARBA00004141"/>
    </source>
</evidence>
<comment type="subcellular location">
    <subcellularLocation>
        <location evidence="6">Cell membrane</location>
        <topology evidence="6">Multi-pass membrane protein</topology>
    </subcellularLocation>
    <subcellularLocation>
        <location evidence="1">Membrane</location>
        <topology evidence="1">Multi-pass membrane protein</topology>
    </subcellularLocation>
</comment>
<dbReference type="EMBL" id="JAQOSQ010000002">
    <property type="protein sequence ID" value="MDJ1182227.1"/>
    <property type="molecule type" value="Genomic_DNA"/>
</dbReference>
<accession>A0ABT7BTV1</accession>
<reference evidence="7 8" key="1">
    <citation type="submission" date="2023-01" db="EMBL/GenBank/DDBJ databases">
        <title>Novel diversity within Roseofilum (Cyanobacteria; Desertifilaceae) from marine benthic mats with descriptions of four novel species.</title>
        <authorList>
            <person name="Wang Y."/>
            <person name="Berthold D.E."/>
            <person name="Hu J."/>
            <person name="Lefler F.W."/>
            <person name="Laughinghouse H.D. IV."/>
        </authorList>
    </citation>
    <scope>NUCLEOTIDE SEQUENCE [LARGE SCALE GENOMIC DNA]</scope>
    <source>
        <strain evidence="7 8">BLCC-M143</strain>
    </source>
</reference>
<feature type="transmembrane region" description="Helical" evidence="6">
    <location>
        <begin position="40"/>
        <end position="62"/>
    </location>
</feature>
<dbReference type="Pfam" id="PF01925">
    <property type="entry name" value="TauE"/>
    <property type="match status" value="1"/>
</dbReference>
<proteinExistence type="inferred from homology"/>
<evidence type="ECO:0000256" key="4">
    <source>
        <dbReference type="ARBA" id="ARBA00022989"/>
    </source>
</evidence>
<evidence type="ECO:0000256" key="6">
    <source>
        <dbReference type="RuleBase" id="RU363041"/>
    </source>
</evidence>
<keyword evidence="8" id="KW-1185">Reference proteome</keyword>
<sequence length="261" mass="27560">MTILQILLLAGGGLFAGILAGFLGIGGGTVLVPLLTTLGYAPVEAVATSSLSILITASSGTLQNWRMGYLKIRNVILLGLPAIITAQFGTILADRSPPYLLLFCFGVLLLVNLYLVQIRKQITADEERSRATLSNPTIARITTGAIAGFMAGFFGVGGGVIMVPLQIIWLGETIKGAIRTSLGVIVITAISACTSHALRGNVVWFAGMFLGAGGLIGAQLSTRFLPKLPDRIITIAFRSLLALLSVYVFWQAWVAYLHATG</sequence>
<dbReference type="PANTHER" id="PTHR43701:SF2">
    <property type="entry name" value="MEMBRANE TRANSPORTER PROTEIN YJNA-RELATED"/>
    <property type="match status" value="1"/>
</dbReference>
<feature type="transmembrane region" description="Helical" evidence="6">
    <location>
        <begin position="137"/>
        <end position="170"/>
    </location>
</feature>
<evidence type="ECO:0000256" key="2">
    <source>
        <dbReference type="ARBA" id="ARBA00009142"/>
    </source>
</evidence>
<keyword evidence="4 6" id="KW-1133">Transmembrane helix</keyword>
<comment type="caution">
    <text evidence="7">The sequence shown here is derived from an EMBL/GenBank/DDBJ whole genome shotgun (WGS) entry which is preliminary data.</text>
</comment>
<dbReference type="InterPro" id="IPR002781">
    <property type="entry name" value="TM_pro_TauE-like"/>
</dbReference>
<gene>
    <name evidence="7" type="ORF">PMH09_03390</name>
</gene>
<evidence type="ECO:0000313" key="8">
    <source>
        <dbReference type="Proteomes" id="UP001232992"/>
    </source>
</evidence>
<dbReference type="Proteomes" id="UP001232992">
    <property type="component" value="Unassembled WGS sequence"/>
</dbReference>
<keyword evidence="6" id="KW-1003">Cell membrane</keyword>